<feature type="domain" description="SIS" evidence="15">
    <location>
        <begin position="93"/>
        <end position="256"/>
    </location>
</feature>
<dbReference type="InterPro" id="IPR005486">
    <property type="entry name" value="Glucokinase_regulatory_CS"/>
</dbReference>
<comment type="pathway">
    <text evidence="7 13">Amino-sugar metabolism; 1,6-anhydro-N-acetylmuramate degradation.</text>
</comment>
<evidence type="ECO:0000313" key="16">
    <source>
        <dbReference type="EMBL" id="TKB01096.1"/>
    </source>
</evidence>
<comment type="function">
    <text evidence="13">Specifically catalyzes the cleavage of the D-lactyl ether substituent of MurNAc 6-phosphate, producing GlcNAc 6-phosphate and D-lactate. Together with AnmK, is also required for the utilization of anhydro-N-acetylmuramic acid (anhMurNAc) either imported from the medium or derived from its own cell wall murein, and thus plays a role in cell wall recycling.</text>
</comment>
<evidence type="ECO:0000313" key="17">
    <source>
        <dbReference type="Proteomes" id="UP000305471"/>
    </source>
</evidence>
<dbReference type="InterPro" id="IPR046348">
    <property type="entry name" value="SIS_dom_sf"/>
</dbReference>
<dbReference type="GO" id="GO:0046348">
    <property type="term" value="P:amino sugar catabolic process"/>
    <property type="evidence" value="ECO:0007669"/>
    <property type="project" value="InterPro"/>
</dbReference>
<dbReference type="RefSeq" id="WP_136783490.1">
    <property type="nucleotide sequence ID" value="NZ_SWCO01000011.1"/>
</dbReference>
<dbReference type="NCBIfam" id="NF003915">
    <property type="entry name" value="PRK05441.1"/>
    <property type="match status" value="1"/>
</dbReference>
<evidence type="ECO:0000256" key="8">
    <source>
        <dbReference type="ARBA" id="ARBA00061234"/>
    </source>
</evidence>
<dbReference type="GO" id="GO:0009254">
    <property type="term" value="P:peptidoglycan turnover"/>
    <property type="evidence" value="ECO:0007669"/>
    <property type="project" value="UniProtKB-UniRule"/>
</dbReference>
<keyword evidence="2 13" id="KW-0456">Lyase</keyword>
<dbReference type="NCBIfam" id="TIGR00274">
    <property type="entry name" value="N-acetylmuramic acid 6-phosphate etherase"/>
    <property type="match status" value="1"/>
</dbReference>
<evidence type="ECO:0000256" key="7">
    <source>
        <dbReference type="ARBA" id="ARBA00060595"/>
    </source>
</evidence>
<comment type="catalytic activity">
    <reaction evidence="5 13">
        <text>N-acetyl-D-muramate 6-phosphate + H2O = N-acetyl-D-glucosamine 6-phosphate + (R)-lactate</text>
        <dbReference type="Rhea" id="RHEA:26410"/>
        <dbReference type="ChEBI" id="CHEBI:15377"/>
        <dbReference type="ChEBI" id="CHEBI:16004"/>
        <dbReference type="ChEBI" id="CHEBI:57513"/>
        <dbReference type="ChEBI" id="CHEBI:58722"/>
        <dbReference type="EC" id="4.2.1.126"/>
    </reaction>
</comment>
<dbReference type="UniPathway" id="UPA00544"/>
<dbReference type="UniPathway" id="UPA00342"/>
<evidence type="ECO:0000256" key="1">
    <source>
        <dbReference type="ARBA" id="ARBA00011738"/>
    </source>
</evidence>
<dbReference type="NCBIfam" id="NF009222">
    <property type="entry name" value="PRK12570.1"/>
    <property type="match status" value="1"/>
</dbReference>
<comment type="similarity">
    <text evidence="8 13">Belongs to the GCKR-like family. MurNAc-6-P etherase subfamily.</text>
</comment>
<reference evidence="16 17" key="1">
    <citation type="submission" date="2019-04" db="EMBL/GenBank/DDBJ databases">
        <title>Alteromonas portus sp. nov., an alginate lyase-excreting marine bacterium.</title>
        <authorList>
            <person name="Huang H."/>
            <person name="Mo K."/>
            <person name="Bao S."/>
        </authorList>
    </citation>
    <scope>NUCLEOTIDE SEQUENCE [LARGE SCALE GENOMIC DNA]</scope>
    <source>
        <strain evidence="16 17">HB161718</strain>
    </source>
</reference>
<dbReference type="GO" id="GO:0016803">
    <property type="term" value="F:ether hydrolase activity"/>
    <property type="evidence" value="ECO:0007669"/>
    <property type="project" value="TreeGrafter"/>
</dbReference>
<dbReference type="EC" id="4.2.1.126" evidence="9 13"/>
<evidence type="ECO:0000256" key="13">
    <source>
        <dbReference type="HAMAP-Rule" id="MF_00068"/>
    </source>
</evidence>
<comment type="pathway">
    <text evidence="6 13">Amino-sugar metabolism; N-acetylmuramate degradation.</text>
</comment>
<comment type="miscellaneous">
    <text evidence="13">A lyase-type mechanism (elimination/hydration) is suggested for the cleavage of the lactyl ether bond of MurNAc 6-phosphate, with the formation of an alpha,beta-unsaturated aldehyde intermediate with (E)-stereochemistry, followed by the syn addition of water to give product.</text>
</comment>
<sequence length="337" mass="34929">MSSHTPSSSKSSTSASIENKVISEKQAAGNKPTVNELAQSLNKIVSEGRNPDTLDIDTLSTEGILTCINNEDAKVANAVNSEIPQIVKVVDAATISIKNGGRLIYIGAGTSGRLGILDAVECRPTFSVPDELVVGVIAGGEKAIQHAVEGAEDNFSAGRADLEALSLNQNDTVIGISASGRTPYVSGALEYARSLGCFTGAIACSPNAAIFTKADVAICPIVGPEALTGSTRMKSGTAQKLILNMISTSTMIKLGKTYQNLMVDVNATNEKLKARALRIVMQATDCSEEAALVALNACNNKAKVAILMVLTGQTAEQAAAQLDANGGYLRAAANKSE</sequence>
<dbReference type="CDD" id="cd05007">
    <property type="entry name" value="SIS_Etherase"/>
    <property type="match status" value="1"/>
</dbReference>
<dbReference type="GO" id="GO:0097175">
    <property type="term" value="P:1,6-anhydro-N-acetyl-beta-muramic acid catabolic process"/>
    <property type="evidence" value="ECO:0007669"/>
    <property type="project" value="UniProtKB-UniRule"/>
</dbReference>
<accession>A0A4V5NMU4</accession>
<gene>
    <name evidence="13 16" type="primary">murQ</name>
    <name evidence="16" type="ORF">E5672_17865</name>
</gene>
<dbReference type="Gene3D" id="1.10.8.1080">
    <property type="match status" value="1"/>
</dbReference>
<evidence type="ECO:0000256" key="12">
    <source>
        <dbReference type="ARBA" id="ARBA00084049"/>
    </source>
</evidence>
<dbReference type="UniPathway" id="UPA00343"/>
<evidence type="ECO:0000256" key="6">
    <source>
        <dbReference type="ARBA" id="ARBA00060532"/>
    </source>
</evidence>
<evidence type="ECO:0000256" key="3">
    <source>
        <dbReference type="ARBA" id="ARBA00023277"/>
    </source>
</evidence>
<dbReference type="FunFam" id="3.40.50.10490:FF:000014">
    <property type="entry name" value="N-acetylmuramic acid 6-phosphate etherase"/>
    <property type="match status" value="1"/>
</dbReference>
<dbReference type="OrthoDB" id="9813395at2"/>
<dbReference type="InterPro" id="IPR001347">
    <property type="entry name" value="SIS_dom"/>
</dbReference>
<comment type="pathway">
    <text evidence="4 13">Cell wall biogenesis; peptidoglycan recycling.</text>
</comment>
<evidence type="ECO:0000256" key="11">
    <source>
        <dbReference type="ARBA" id="ARBA00077905"/>
    </source>
</evidence>
<evidence type="ECO:0000256" key="5">
    <source>
        <dbReference type="ARBA" id="ARBA00051747"/>
    </source>
</evidence>
<dbReference type="InterPro" id="IPR005488">
    <property type="entry name" value="Etherase_MurQ"/>
</dbReference>
<dbReference type="InterPro" id="IPR040190">
    <property type="entry name" value="MURQ/GCKR"/>
</dbReference>
<feature type="active site" description="Proton donor" evidence="13">
    <location>
        <position position="121"/>
    </location>
</feature>
<dbReference type="GO" id="GO:0016835">
    <property type="term" value="F:carbon-oxygen lyase activity"/>
    <property type="evidence" value="ECO:0007669"/>
    <property type="project" value="UniProtKB-UniRule"/>
</dbReference>
<evidence type="ECO:0000256" key="2">
    <source>
        <dbReference type="ARBA" id="ARBA00023239"/>
    </source>
</evidence>
<dbReference type="GO" id="GO:0097367">
    <property type="term" value="F:carbohydrate derivative binding"/>
    <property type="evidence" value="ECO:0007669"/>
    <property type="project" value="InterPro"/>
</dbReference>
<organism evidence="16 17">
    <name type="scientific">Alteromonas portus</name>
    <dbReference type="NCBI Taxonomy" id="2565549"/>
    <lineage>
        <taxon>Bacteria</taxon>
        <taxon>Pseudomonadati</taxon>
        <taxon>Pseudomonadota</taxon>
        <taxon>Gammaproteobacteria</taxon>
        <taxon>Alteromonadales</taxon>
        <taxon>Alteromonadaceae</taxon>
        <taxon>Alteromonas/Salinimonas group</taxon>
        <taxon>Alteromonas</taxon>
    </lineage>
</organism>
<dbReference type="AlphaFoldDB" id="A0A4V5NMU4"/>
<evidence type="ECO:0000256" key="14">
    <source>
        <dbReference type="SAM" id="MobiDB-lite"/>
    </source>
</evidence>
<feature type="active site" evidence="13">
    <location>
        <position position="152"/>
    </location>
</feature>
<dbReference type="PROSITE" id="PS01272">
    <property type="entry name" value="GCKR"/>
    <property type="match status" value="1"/>
</dbReference>
<feature type="region of interest" description="Disordered" evidence="14">
    <location>
        <begin position="1"/>
        <end position="33"/>
    </location>
</feature>
<proteinExistence type="inferred from homology"/>
<comment type="subunit">
    <text evidence="1 13">Homodimer.</text>
</comment>
<keyword evidence="3 13" id="KW-0119">Carbohydrate metabolism</keyword>
<evidence type="ECO:0000256" key="10">
    <source>
        <dbReference type="ARBA" id="ARBA00070061"/>
    </source>
</evidence>
<keyword evidence="17" id="KW-1185">Reference proteome</keyword>
<dbReference type="GO" id="GO:0097173">
    <property type="term" value="P:N-acetylmuramic acid catabolic process"/>
    <property type="evidence" value="ECO:0007669"/>
    <property type="project" value="UniProtKB-UniPathway"/>
</dbReference>
<dbReference type="Gene3D" id="3.40.50.10490">
    <property type="entry name" value="Glucose-6-phosphate isomerase like protein, domain 1"/>
    <property type="match status" value="1"/>
</dbReference>
<dbReference type="HAMAP" id="MF_00068">
    <property type="entry name" value="MurQ"/>
    <property type="match status" value="1"/>
</dbReference>
<name>A0A4V5NMU4_9ALTE</name>
<feature type="compositionally biased region" description="Low complexity" evidence="14">
    <location>
        <begin position="1"/>
        <end position="16"/>
    </location>
</feature>
<dbReference type="FunFam" id="1.10.8.1080:FF:000001">
    <property type="entry name" value="N-acetylmuramic acid 6-phosphate etherase"/>
    <property type="match status" value="1"/>
</dbReference>
<evidence type="ECO:0000256" key="9">
    <source>
        <dbReference type="ARBA" id="ARBA00067056"/>
    </source>
</evidence>
<comment type="caution">
    <text evidence="16">The sequence shown here is derived from an EMBL/GenBank/DDBJ whole genome shotgun (WGS) entry which is preliminary data.</text>
</comment>
<evidence type="ECO:0000256" key="4">
    <source>
        <dbReference type="ARBA" id="ARBA00037880"/>
    </source>
</evidence>
<dbReference type="SUPFAM" id="SSF53697">
    <property type="entry name" value="SIS domain"/>
    <property type="match status" value="1"/>
</dbReference>
<dbReference type="PANTHER" id="PTHR10088:SF5">
    <property type="entry name" value="N-ACETYLMURAMIC ACID 6-PHOSPHATE ETHERASE"/>
    <property type="match status" value="1"/>
</dbReference>
<evidence type="ECO:0000259" key="15">
    <source>
        <dbReference type="PROSITE" id="PS51464"/>
    </source>
</evidence>
<dbReference type="Pfam" id="PF22645">
    <property type="entry name" value="GKRP_SIS_N"/>
    <property type="match status" value="1"/>
</dbReference>
<dbReference type="Proteomes" id="UP000305471">
    <property type="component" value="Unassembled WGS sequence"/>
</dbReference>
<dbReference type="EMBL" id="SWCO01000011">
    <property type="protein sequence ID" value="TKB01096.1"/>
    <property type="molecule type" value="Genomic_DNA"/>
</dbReference>
<dbReference type="PROSITE" id="PS51464">
    <property type="entry name" value="SIS"/>
    <property type="match status" value="1"/>
</dbReference>
<protein>
    <recommendedName>
        <fullName evidence="10 13">N-acetylmuramic acid 6-phosphate etherase</fullName>
        <shortName evidence="13">MurNAc-6-P etherase</shortName>
        <ecNumber evidence="9 13">4.2.1.126</ecNumber>
    </recommendedName>
    <alternativeName>
        <fullName evidence="12 13">N-acetylmuramic acid 6-phosphate hydrolase</fullName>
    </alternativeName>
    <alternativeName>
        <fullName evidence="11 13">N-acetylmuramic acid 6-phosphate lyase</fullName>
    </alternativeName>
</protein>
<dbReference type="PANTHER" id="PTHR10088">
    <property type="entry name" value="GLUCOKINASE REGULATORY PROTEIN"/>
    <property type="match status" value="1"/>
</dbReference>